<dbReference type="SUPFAM" id="SSF52507">
    <property type="entry name" value="Homo-oligomeric flavin-containing Cys decarboxylases, HFCD"/>
    <property type="match status" value="1"/>
</dbReference>
<proteinExistence type="predicted"/>
<dbReference type="Gene3D" id="3.40.50.10300">
    <property type="entry name" value="CoaB-like"/>
    <property type="match status" value="1"/>
</dbReference>
<dbReference type="Pfam" id="PF04127">
    <property type="entry name" value="DFP"/>
    <property type="match status" value="1"/>
</dbReference>
<keyword evidence="5" id="KW-0436">Ligase</keyword>
<dbReference type="InterPro" id="IPR007085">
    <property type="entry name" value="DNA/pantothenate-metab_flavo_C"/>
</dbReference>
<dbReference type="AlphaFoldDB" id="A0A6J4QIK4"/>
<dbReference type="GO" id="GO:0015937">
    <property type="term" value="P:coenzyme A biosynthetic process"/>
    <property type="evidence" value="ECO:0007669"/>
    <property type="project" value="InterPro"/>
</dbReference>
<dbReference type="GO" id="GO:0004632">
    <property type="term" value="F:phosphopantothenate--cysteine ligase activity"/>
    <property type="evidence" value="ECO:0007669"/>
    <property type="project" value="UniProtKB-EC"/>
</dbReference>
<dbReference type="InterPro" id="IPR036551">
    <property type="entry name" value="Flavin_trans-like"/>
</dbReference>
<reference evidence="5" key="1">
    <citation type="submission" date="2020-02" db="EMBL/GenBank/DDBJ databases">
        <authorList>
            <person name="Meier V. D."/>
        </authorList>
    </citation>
    <scope>NUCLEOTIDE SEQUENCE</scope>
    <source>
        <strain evidence="5">AVDCRST_MAG58</strain>
    </source>
</reference>
<gene>
    <name evidence="5" type="ORF">AVDCRST_MAG58-397</name>
</gene>
<keyword evidence="1" id="KW-0210">Decarboxylase</keyword>
<name>A0A6J4QIK4_9ACTN</name>
<dbReference type="Pfam" id="PF02441">
    <property type="entry name" value="Flavoprotein"/>
    <property type="match status" value="1"/>
</dbReference>
<keyword evidence="2 5" id="KW-0456">Lyase</keyword>
<evidence type="ECO:0000256" key="2">
    <source>
        <dbReference type="ARBA" id="ARBA00023239"/>
    </source>
</evidence>
<dbReference type="SUPFAM" id="SSF102645">
    <property type="entry name" value="CoaB-like"/>
    <property type="match status" value="1"/>
</dbReference>
<dbReference type="InterPro" id="IPR005252">
    <property type="entry name" value="CoaBC"/>
</dbReference>
<evidence type="ECO:0000259" key="4">
    <source>
        <dbReference type="Pfam" id="PF04127"/>
    </source>
</evidence>
<dbReference type="GO" id="GO:0010181">
    <property type="term" value="F:FMN binding"/>
    <property type="evidence" value="ECO:0007669"/>
    <property type="project" value="InterPro"/>
</dbReference>
<dbReference type="EMBL" id="CADCVF010000010">
    <property type="protein sequence ID" value="CAA9445872.1"/>
    <property type="molecule type" value="Genomic_DNA"/>
</dbReference>
<feature type="domain" description="Flavoprotein" evidence="3">
    <location>
        <begin position="2"/>
        <end position="84"/>
    </location>
</feature>
<feature type="domain" description="DNA/pantothenate metabolism flavoprotein C-terminal" evidence="4">
    <location>
        <begin position="144"/>
        <end position="348"/>
    </location>
</feature>
<dbReference type="GO" id="GO:0004633">
    <property type="term" value="F:phosphopantothenoylcysteine decarboxylase activity"/>
    <property type="evidence" value="ECO:0007669"/>
    <property type="project" value="UniProtKB-EC"/>
</dbReference>
<evidence type="ECO:0000256" key="1">
    <source>
        <dbReference type="ARBA" id="ARBA00022793"/>
    </source>
</evidence>
<dbReference type="GO" id="GO:0015941">
    <property type="term" value="P:pantothenate catabolic process"/>
    <property type="evidence" value="ECO:0007669"/>
    <property type="project" value="InterPro"/>
</dbReference>
<accession>A0A6J4QIK4</accession>
<protein>
    <submittedName>
        <fullName evidence="5">Phosphopantothenoylcysteine decarboxylase / Phosphopantothenoylcysteine synthetase</fullName>
        <ecNumber evidence="5">4.1.1.36</ecNumber>
        <ecNumber evidence="5">6.3.2.5</ecNumber>
    </submittedName>
</protein>
<dbReference type="Gene3D" id="3.40.50.1950">
    <property type="entry name" value="Flavin prenyltransferase-like"/>
    <property type="match status" value="1"/>
</dbReference>
<evidence type="ECO:0000313" key="5">
    <source>
        <dbReference type="EMBL" id="CAA9445872.1"/>
    </source>
</evidence>
<dbReference type="InterPro" id="IPR035929">
    <property type="entry name" value="CoaB-like_sf"/>
</dbReference>
<dbReference type="InterPro" id="IPR003382">
    <property type="entry name" value="Flavoprotein"/>
</dbReference>
<dbReference type="EC" id="6.3.2.5" evidence="5"/>
<evidence type="ECO:0000259" key="3">
    <source>
        <dbReference type="Pfam" id="PF02441"/>
    </source>
</evidence>
<dbReference type="EC" id="4.1.1.36" evidence="5"/>
<organism evidence="5">
    <name type="scientific">uncultured Rubrobacteraceae bacterium</name>
    <dbReference type="NCBI Taxonomy" id="349277"/>
    <lineage>
        <taxon>Bacteria</taxon>
        <taxon>Bacillati</taxon>
        <taxon>Actinomycetota</taxon>
        <taxon>Rubrobacteria</taxon>
        <taxon>Rubrobacterales</taxon>
        <taxon>Rubrobacteraceae</taxon>
        <taxon>environmental samples</taxon>
    </lineage>
</organism>
<sequence>MILISVGASPGALAIPTVAAEIAASGTRVEVILGQRARRFVGPAAFHDVALVDEPSETPEAVLFAPAPADTLARLARGLDDSLSASTVAAPDLDAGTASHPAVRENLALLREDGRRIIERHDGGMATAAEIVATVLGSLGGPMDGLRLLVTAGGTREPIDSVRFIGNRSSGKMGLAVASEALRLGARVTVVAANVERAEPGTWHHQVETVEELREAVLQLAAEADALVMAAAVSDFTPATKVSEKIRRSAGTTSLELAPTADILGAVRERYPDLFVVGFAATHGDPVADAREKLASKGTDLVVGNDISREGLGFGAADNEVYIVGREKERFVPMASKEEVARVILDSMIVEMDEER</sequence>
<dbReference type="NCBIfam" id="TIGR00521">
    <property type="entry name" value="coaBC_dfp"/>
    <property type="match status" value="1"/>
</dbReference>